<comment type="similarity">
    <text evidence="2 9">Belongs to the peptidase M18 family.</text>
</comment>
<dbReference type="GO" id="GO:0006508">
    <property type="term" value="P:proteolysis"/>
    <property type="evidence" value="ECO:0007669"/>
    <property type="project" value="UniProtKB-KW"/>
</dbReference>
<dbReference type="EMBL" id="JAKNGE010000004">
    <property type="protein sequence ID" value="MCG4744498.1"/>
    <property type="molecule type" value="Genomic_DNA"/>
</dbReference>
<keyword evidence="6 9" id="KW-0378">Hydrolase</keyword>
<proteinExistence type="inferred from homology"/>
<evidence type="ECO:0000256" key="9">
    <source>
        <dbReference type="RuleBase" id="RU004386"/>
    </source>
</evidence>
<reference evidence="12" key="2">
    <citation type="submission" date="2020-02" db="EMBL/GenBank/DDBJ databases">
        <authorList>
            <person name="Littmann E."/>
            <person name="Sorbara M."/>
        </authorList>
    </citation>
    <scope>NUCLEOTIDE SEQUENCE</scope>
    <source>
        <strain evidence="12">MSK.1.17</strain>
    </source>
</reference>
<dbReference type="Gene3D" id="3.40.630.10">
    <property type="entry name" value="Zn peptidases"/>
    <property type="match status" value="2"/>
</dbReference>
<accession>A0AAX1SJ43</accession>
<dbReference type="GO" id="GO:0008237">
    <property type="term" value="F:metallopeptidase activity"/>
    <property type="evidence" value="ECO:0007669"/>
    <property type="project" value="UniProtKB-KW"/>
</dbReference>
<protein>
    <recommendedName>
        <fullName evidence="10">M18 family aminopeptidase</fullName>
        <ecNumber evidence="10">3.4.11.-</ecNumber>
    </recommendedName>
</protein>
<dbReference type="GeneID" id="97206182"/>
<dbReference type="InterPro" id="IPR001948">
    <property type="entry name" value="Peptidase_M18"/>
</dbReference>
<dbReference type="PANTHER" id="PTHR28570:SF3">
    <property type="entry name" value="ASPARTYL AMINOPEPTIDASE"/>
    <property type="match status" value="1"/>
</dbReference>
<evidence type="ECO:0000313" key="13">
    <source>
        <dbReference type="Proteomes" id="UP000669239"/>
    </source>
</evidence>
<dbReference type="RefSeq" id="WP_117560034.1">
    <property type="nucleotide sequence ID" value="NZ_BAABZL010000001.1"/>
</dbReference>
<keyword evidence="3 9" id="KW-0031">Aminopeptidase</keyword>
<dbReference type="Gene3D" id="2.30.250.10">
    <property type="entry name" value="Aminopeptidase i, Domain 2"/>
    <property type="match status" value="1"/>
</dbReference>
<evidence type="ECO:0000256" key="7">
    <source>
        <dbReference type="ARBA" id="ARBA00022833"/>
    </source>
</evidence>
<keyword evidence="4 9" id="KW-0645">Protease</keyword>
<keyword evidence="7 9" id="KW-0862">Zinc</keyword>
<evidence type="ECO:0000256" key="5">
    <source>
        <dbReference type="ARBA" id="ARBA00022723"/>
    </source>
</evidence>
<evidence type="ECO:0000256" key="6">
    <source>
        <dbReference type="ARBA" id="ARBA00022801"/>
    </source>
</evidence>
<name>A0AAX1SJ43_9FIRM</name>
<evidence type="ECO:0000256" key="4">
    <source>
        <dbReference type="ARBA" id="ARBA00022670"/>
    </source>
</evidence>
<sequence length="442" mass="48438">MRIENAECIQLTKGLIRFLQDSPTSFHAVANIAGILREAGFTELHEGEKWELKKNGSYFVTRNQSSILSFRIPAGTCGGYQIMASHSDSPTFKIKENPEMESEGHYIRLNVEKYGGMLCAPWFDRPLSVAGRLVVKAGNCLVSKLVKVDRDLLMIPNLAIHFNRQVNDGYKYNPQVDMIPLFGGHDSKGTFMKLVADAAGVHEEDILGHDLFLYSRMPGTIWGAGNEFFSCGRIDDLQCAFASLKGFLESEPAEGIAVHAVFDNEEVGSGTKQGADSTFLMDTLRRINTGLGRDEEAYLMALASSFMISADNAHAVHPNLPDRADPTNRPYMNQGIVIKYNANQKYTTDAVSAAMFKALCQRAGVPFQTFANRSDMPGGSTLGNISNAHVSLNTVDIGLPQLSMHSPYETAGVMDTCYLTRVAAHFYSACIRAGEGGCYEVV</sequence>
<dbReference type="Proteomes" id="UP000669239">
    <property type="component" value="Unassembled WGS sequence"/>
</dbReference>
<evidence type="ECO:0000313" key="11">
    <source>
        <dbReference type="EMBL" id="MCG4744498.1"/>
    </source>
</evidence>
<evidence type="ECO:0000256" key="3">
    <source>
        <dbReference type="ARBA" id="ARBA00022438"/>
    </source>
</evidence>
<evidence type="ECO:0000313" key="12">
    <source>
        <dbReference type="EMBL" id="NSJ49595.1"/>
    </source>
</evidence>
<dbReference type="CDD" id="cd05658">
    <property type="entry name" value="M18_DAP"/>
    <property type="match status" value="1"/>
</dbReference>
<evidence type="ECO:0000256" key="8">
    <source>
        <dbReference type="ARBA" id="ARBA00023049"/>
    </source>
</evidence>
<dbReference type="Proteomes" id="UP001299608">
    <property type="component" value="Unassembled WGS sequence"/>
</dbReference>
<dbReference type="EC" id="3.4.11.-" evidence="10"/>
<dbReference type="Pfam" id="PF02127">
    <property type="entry name" value="Peptidase_M18"/>
    <property type="match status" value="1"/>
</dbReference>
<dbReference type="NCBIfam" id="NF002759">
    <property type="entry name" value="PRK02813.1"/>
    <property type="match status" value="1"/>
</dbReference>
<keyword evidence="13" id="KW-1185">Reference proteome</keyword>
<comment type="caution">
    <text evidence="11">The sequence shown here is derived from an EMBL/GenBank/DDBJ whole genome shotgun (WGS) entry which is preliminary data.</text>
</comment>
<dbReference type="GO" id="GO:0005737">
    <property type="term" value="C:cytoplasm"/>
    <property type="evidence" value="ECO:0007669"/>
    <property type="project" value="UniProtKB-ARBA"/>
</dbReference>
<dbReference type="GO" id="GO:0004177">
    <property type="term" value="F:aminopeptidase activity"/>
    <property type="evidence" value="ECO:0007669"/>
    <property type="project" value="UniProtKB-KW"/>
</dbReference>
<organism evidence="11 14">
    <name type="scientific">Enterocloster aldenensis</name>
    <dbReference type="NCBI Taxonomy" id="358742"/>
    <lineage>
        <taxon>Bacteria</taxon>
        <taxon>Bacillati</taxon>
        <taxon>Bacillota</taxon>
        <taxon>Clostridia</taxon>
        <taxon>Lachnospirales</taxon>
        <taxon>Lachnospiraceae</taxon>
        <taxon>Enterocloster</taxon>
    </lineage>
</organism>
<evidence type="ECO:0000256" key="10">
    <source>
        <dbReference type="RuleBase" id="RU004387"/>
    </source>
</evidence>
<dbReference type="PRINTS" id="PR00932">
    <property type="entry name" value="AMINO1PTASE"/>
</dbReference>
<reference evidence="11" key="3">
    <citation type="submission" date="2022-01" db="EMBL/GenBank/DDBJ databases">
        <title>Collection of gut derived symbiotic bacterial strains cultured from healthy donors.</title>
        <authorList>
            <person name="Lin H."/>
            <person name="Kohout C."/>
            <person name="Waligurski E."/>
            <person name="Pamer E.G."/>
        </authorList>
    </citation>
    <scope>NUCLEOTIDE SEQUENCE</scope>
    <source>
        <strain evidence="11">DFI.6.55</strain>
    </source>
</reference>
<dbReference type="EMBL" id="JAAITT010000016">
    <property type="protein sequence ID" value="NSJ49595.1"/>
    <property type="molecule type" value="Genomic_DNA"/>
</dbReference>
<dbReference type="GO" id="GO:0008270">
    <property type="term" value="F:zinc ion binding"/>
    <property type="evidence" value="ECO:0007669"/>
    <property type="project" value="InterPro"/>
</dbReference>
<evidence type="ECO:0000256" key="2">
    <source>
        <dbReference type="ARBA" id="ARBA00008290"/>
    </source>
</evidence>
<evidence type="ECO:0000313" key="14">
    <source>
        <dbReference type="Proteomes" id="UP001299608"/>
    </source>
</evidence>
<dbReference type="SUPFAM" id="SSF53187">
    <property type="entry name" value="Zn-dependent exopeptidases"/>
    <property type="match status" value="1"/>
</dbReference>
<reference evidence="12 13" key="1">
    <citation type="journal article" date="2020" name="Cell Host Microbe">
        <title>Functional and Genomic Variation between Human-Derived Isolates of Lachnospiraceae Reveals Inter- and Intra-Species Diversity.</title>
        <authorList>
            <person name="Sorbara M.T."/>
            <person name="Littmann E.R."/>
            <person name="Fontana E."/>
            <person name="Moody T.U."/>
            <person name="Kohout C.E."/>
            <person name="Gjonbalaj M."/>
            <person name="Eaton V."/>
            <person name="Seok R."/>
            <person name="Leiner I.M."/>
            <person name="Pamer E.G."/>
        </authorList>
    </citation>
    <scope>NUCLEOTIDE SEQUENCE [LARGE SCALE GENOMIC DNA]</scope>
    <source>
        <strain evidence="12 13">MSK.1.17</strain>
    </source>
</reference>
<evidence type="ECO:0000256" key="1">
    <source>
        <dbReference type="ARBA" id="ARBA00001947"/>
    </source>
</evidence>
<dbReference type="InterPro" id="IPR023358">
    <property type="entry name" value="Peptidase_M18_dom2"/>
</dbReference>
<gene>
    <name evidence="12" type="ORF">G5B36_12930</name>
    <name evidence="11" type="ORF">L0N08_03635</name>
</gene>
<keyword evidence="8 9" id="KW-0482">Metalloprotease</keyword>
<keyword evidence="5 9" id="KW-0479">Metal-binding</keyword>
<comment type="cofactor">
    <cofactor evidence="1 10">
        <name>Zn(2+)</name>
        <dbReference type="ChEBI" id="CHEBI:29105"/>
    </cofactor>
</comment>
<dbReference type="AlphaFoldDB" id="A0AAX1SJ43"/>
<dbReference type="SUPFAM" id="SSF101821">
    <property type="entry name" value="Aminopeptidase/glucanase lid domain"/>
    <property type="match status" value="1"/>
</dbReference>
<dbReference type="PANTHER" id="PTHR28570">
    <property type="entry name" value="ASPARTYL AMINOPEPTIDASE"/>
    <property type="match status" value="1"/>
</dbReference>